<evidence type="ECO:0000313" key="14">
    <source>
        <dbReference type="EMBL" id="AYM85314.1"/>
    </source>
</evidence>
<dbReference type="InterPro" id="IPR000866">
    <property type="entry name" value="AhpC/TSA"/>
</dbReference>
<evidence type="ECO:0000256" key="11">
    <source>
        <dbReference type="ARBA" id="ARBA00049091"/>
    </source>
</evidence>
<protein>
    <recommendedName>
        <fullName evidence="2">thioredoxin-dependent peroxiredoxin</fullName>
        <ecNumber evidence="2">1.11.1.24</ecNumber>
    </recommendedName>
    <alternativeName>
        <fullName evidence="8">Thioredoxin peroxidase</fullName>
    </alternativeName>
    <alternativeName>
        <fullName evidence="10">Thioredoxin-dependent peroxiredoxin Bcp</fullName>
    </alternativeName>
</protein>
<dbReference type="EMBL" id="CP033065">
    <property type="protein sequence ID" value="AYM85314.1"/>
    <property type="molecule type" value="Genomic_DNA"/>
</dbReference>
<dbReference type="PANTHER" id="PTHR42801">
    <property type="entry name" value="THIOREDOXIN-DEPENDENT PEROXIDE REDUCTASE"/>
    <property type="match status" value="1"/>
</dbReference>
<organism evidence="14 15">
    <name type="scientific">Pseudoalteromonas agarivorans</name>
    <dbReference type="NCBI Taxonomy" id="176102"/>
    <lineage>
        <taxon>Bacteria</taxon>
        <taxon>Pseudomonadati</taxon>
        <taxon>Pseudomonadota</taxon>
        <taxon>Gammaproteobacteria</taxon>
        <taxon>Alteromonadales</taxon>
        <taxon>Pseudoalteromonadaceae</taxon>
        <taxon>Pseudoalteromonas</taxon>
    </lineage>
</organism>
<comment type="catalytic activity">
    <reaction evidence="11">
        <text>a hydroperoxide + [thioredoxin]-dithiol = an alcohol + [thioredoxin]-disulfide + H2O</text>
        <dbReference type="Rhea" id="RHEA:62620"/>
        <dbReference type="Rhea" id="RHEA-COMP:10698"/>
        <dbReference type="Rhea" id="RHEA-COMP:10700"/>
        <dbReference type="ChEBI" id="CHEBI:15377"/>
        <dbReference type="ChEBI" id="CHEBI:29950"/>
        <dbReference type="ChEBI" id="CHEBI:30879"/>
        <dbReference type="ChEBI" id="CHEBI:35924"/>
        <dbReference type="ChEBI" id="CHEBI:50058"/>
        <dbReference type="EC" id="1.11.1.24"/>
    </reaction>
</comment>
<sequence length="213" mass="23201">MSKVLLHTLATIVMAAFLVTNAQASTEGIATAPEQVSPLLPGLSVPNITLKDQHGNNVELQKRFAEKTTVLIIYRGGWCPYCSKQLADIQKIEQQLANLNAQIIAVSPDSPEKLAQSKISSPNYLLLSDDSLTLAKALGLAYFLDDKTAAIYRNKRGVNFVDAQGKVNVALPVPAVFVIDKSGVVYFQYANPNYKVRLTEELLLAGVKSIENQ</sequence>
<keyword evidence="5" id="KW-0560">Oxidoreductase</keyword>
<dbReference type="Proteomes" id="UP000279995">
    <property type="component" value="Chromosome I"/>
</dbReference>
<feature type="signal peptide" evidence="12">
    <location>
        <begin position="1"/>
        <end position="24"/>
    </location>
</feature>
<dbReference type="PANTHER" id="PTHR42801:SF7">
    <property type="entry name" value="SLL1159 PROTEIN"/>
    <property type="match status" value="1"/>
</dbReference>
<comment type="function">
    <text evidence="1">Thiol-specific peroxidase that catalyzes the reduction of hydrogen peroxide and organic hydroperoxides to water and alcohols, respectively. Plays a role in cell protection against oxidative stress by detoxifying peroxides and as sensor of hydrogen peroxide-mediated signaling events.</text>
</comment>
<evidence type="ECO:0000256" key="9">
    <source>
        <dbReference type="ARBA" id="ARBA00038489"/>
    </source>
</evidence>
<evidence type="ECO:0000256" key="6">
    <source>
        <dbReference type="ARBA" id="ARBA00023157"/>
    </source>
</evidence>
<keyword evidence="7" id="KW-0676">Redox-active center</keyword>
<evidence type="ECO:0000256" key="1">
    <source>
        <dbReference type="ARBA" id="ARBA00003330"/>
    </source>
</evidence>
<evidence type="ECO:0000313" key="15">
    <source>
        <dbReference type="Proteomes" id="UP000279995"/>
    </source>
</evidence>
<evidence type="ECO:0000256" key="8">
    <source>
        <dbReference type="ARBA" id="ARBA00032824"/>
    </source>
</evidence>
<dbReference type="GO" id="GO:0005737">
    <property type="term" value="C:cytoplasm"/>
    <property type="evidence" value="ECO:0007669"/>
    <property type="project" value="TreeGrafter"/>
</dbReference>
<dbReference type="GO" id="GO:0045454">
    <property type="term" value="P:cell redox homeostasis"/>
    <property type="evidence" value="ECO:0007669"/>
    <property type="project" value="TreeGrafter"/>
</dbReference>
<dbReference type="InterPro" id="IPR013766">
    <property type="entry name" value="Thioredoxin_domain"/>
</dbReference>
<feature type="chain" id="PRO_5041922615" description="thioredoxin-dependent peroxiredoxin" evidence="12">
    <location>
        <begin position="25"/>
        <end position="213"/>
    </location>
</feature>
<reference evidence="14 15" key="1">
    <citation type="submission" date="2018-10" db="EMBL/GenBank/DDBJ databases">
        <title>Complete Genome Sequence and Transcriptomic Profiles of a Marine Bacterium, Pseudoalteromonas agarivorans Hao 2018.</title>
        <authorList>
            <person name="Hao L."/>
        </authorList>
    </citation>
    <scope>NUCLEOTIDE SEQUENCE [LARGE SCALE GENOMIC DNA]</scope>
    <source>
        <strain evidence="14 15">Hao 2018</strain>
    </source>
</reference>
<evidence type="ECO:0000256" key="7">
    <source>
        <dbReference type="ARBA" id="ARBA00023284"/>
    </source>
</evidence>
<accession>A0AAD0XBE1</accession>
<evidence type="ECO:0000256" key="3">
    <source>
        <dbReference type="ARBA" id="ARBA00022559"/>
    </source>
</evidence>
<evidence type="ECO:0000256" key="10">
    <source>
        <dbReference type="ARBA" id="ARBA00042639"/>
    </source>
</evidence>
<keyword evidence="12" id="KW-0732">Signal</keyword>
<evidence type="ECO:0000256" key="12">
    <source>
        <dbReference type="SAM" id="SignalP"/>
    </source>
</evidence>
<evidence type="ECO:0000256" key="2">
    <source>
        <dbReference type="ARBA" id="ARBA00013017"/>
    </source>
</evidence>
<keyword evidence="3" id="KW-0575">Peroxidase</keyword>
<feature type="domain" description="Thioredoxin" evidence="13">
    <location>
        <begin position="39"/>
        <end position="212"/>
    </location>
</feature>
<dbReference type="Gene3D" id="3.40.30.10">
    <property type="entry name" value="Glutaredoxin"/>
    <property type="match status" value="1"/>
</dbReference>
<evidence type="ECO:0000256" key="4">
    <source>
        <dbReference type="ARBA" id="ARBA00022862"/>
    </source>
</evidence>
<dbReference type="AlphaFoldDB" id="A0AAD0XBE1"/>
<dbReference type="GO" id="GO:0034599">
    <property type="term" value="P:cellular response to oxidative stress"/>
    <property type="evidence" value="ECO:0007669"/>
    <property type="project" value="TreeGrafter"/>
</dbReference>
<proteinExistence type="inferred from homology"/>
<dbReference type="EC" id="1.11.1.24" evidence="2"/>
<dbReference type="SUPFAM" id="SSF52833">
    <property type="entry name" value="Thioredoxin-like"/>
    <property type="match status" value="1"/>
</dbReference>
<keyword evidence="6" id="KW-1015">Disulfide bond</keyword>
<dbReference type="Pfam" id="PF00578">
    <property type="entry name" value="AhpC-TSA"/>
    <property type="match status" value="1"/>
</dbReference>
<evidence type="ECO:0000256" key="5">
    <source>
        <dbReference type="ARBA" id="ARBA00023002"/>
    </source>
</evidence>
<evidence type="ECO:0000259" key="13">
    <source>
        <dbReference type="PROSITE" id="PS51352"/>
    </source>
</evidence>
<keyword evidence="4" id="KW-0049">Antioxidant</keyword>
<comment type="similarity">
    <text evidence="9">Belongs to the peroxiredoxin family. BCP/PrxQ subfamily.</text>
</comment>
<dbReference type="CDD" id="cd02970">
    <property type="entry name" value="PRX_like2"/>
    <property type="match status" value="1"/>
</dbReference>
<dbReference type="InterPro" id="IPR036249">
    <property type="entry name" value="Thioredoxin-like_sf"/>
</dbReference>
<dbReference type="PROSITE" id="PS51352">
    <property type="entry name" value="THIOREDOXIN_2"/>
    <property type="match status" value="1"/>
</dbReference>
<name>A0AAD0XBE1_9GAMM</name>
<dbReference type="GO" id="GO:0008379">
    <property type="term" value="F:thioredoxin peroxidase activity"/>
    <property type="evidence" value="ECO:0007669"/>
    <property type="project" value="TreeGrafter"/>
</dbReference>
<dbReference type="InterPro" id="IPR050924">
    <property type="entry name" value="Peroxiredoxin_BCP/PrxQ"/>
</dbReference>
<gene>
    <name evidence="14" type="ORF">D9T18_00720</name>
</gene>